<reference evidence="1" key="1">
    <citation type="journal article" date="2014" name="Nucleic Acids Res.">
        <title>The evolutionary dynamics of variant antigen genes in Babesia reveal a history of genomic innovation underlying host-parasite interaction.</title>
        <authorList>
            <person name="Jackson A.P."/>
            <person name="Otto T.D."/>
            <person name="Darby A."/>
            <person name="Ramaprasad A."/>
            <person name="Xia D."/>
            <person name="Echaide I.E."/>
            <person name="Farber M."/>
            <person name="Gahlot S."/>
            <person name="Gamble J."/>
            <person name="Gupta D."/>
            <person name="Gupta Y."/>
            <person name="Jackson L."/>
            <person name="Malandrin L."/>
            <person name="Malas T.B."/>
            <person name="Moussa E."/>
            <person name="Nair M."/>
            <person name="Reid A.J."/>
            <person name="Sanders M."/>
            <person name="Sharma J."/>
            <person name="Tracey A."/>
            <person name="Quail M.A."/>
            <person name="Weir W."/>
            <person name="Wastling J.M."/>
            <person name="Hall N."/>
            <person name="Willadsen P."/>
            <person name="Lingelbach K."/>
            <person name="Shiels B."/>
            <person name="Tait A."/>
            <person name="Berriman M."/>
            <person name="Allred D.R."/>
            <person name="Pain A."/>
        </authorList>
    </citation>
    <scope>NUCLEOTIDE SEQUENCE</scope>
    <source>
        <strain evidence="1">1802A</strain>
    </source>
</reference>
<name>A0AAD9GG10_BABDI</name>
<proteinExistence type="predicted"/>
<sequence>MRRRTPFMRIFTTLPRRSQLLLGTAVMGILTNYMGRKTIKGMEDINLSINMEKILENPPDWSCFYYAKQYREECSEYNRIKGGEYIAEVCSNLEAKLRECKQKLARDIEECRPYAMDAPMRVTNGQPWLRKLDDNIKS</sequence>
<dbReference type="Proteomes" id="UP001195914">
    <property type="component" value="Unassembled WGS sequence"/>
</dbReference>
<evidence type="ECO:0000313" key="2">
    <source>
        <dbReference type="Proteomes" id="UP001195914"/>
    </source>
</evidence>
<accession>A0AAD9GG10</accession>
<protein>
    <submittedName>
        <fullName evidence="1">Uncharacterized protein</fullName>
    </submittedName>
</protein>
<dbReference type="AlphaFoldDB" id="A0AAD9GG10"/>
<organism evidence="1 2">
    <name type="scientific">Babesia divergens</name>
    <dbReference type="NCBI Taxonomy" id="32595"/>
    <lineage>
        <taxon>Eukaryota</taxon>
        <taxon>Sar</taxon>
        <taxon>Alveolata</taxon>
        <taxon>Apicomplexa</taxon>
        <taxon>Aconoidasida</taxon>
        <taxon>Piroplasmida</taxon>
        <taxon>Babesiidae</taxon>
        <taxon>Babesia</taxon>
    </lineage>
</organism>
<keyword evidence="2" id="KW-1185">Reference proteome</keyword>
<comment type="caution">
    <text evidence="1">The sequence shown here is derived from an EMBL/GenBank/DDBJ whole genome shotgun (WGS) entry which is preliminary data.</text>
</comment>
<reference evidence="1" key="2">
    <citation type="submission" date="2021-05" db="EMBL/GenBank/DDBJ databases">
        <authorList>
            <person name="Pain A."/>
        </authorList>
    </citation>
    <scope>NUCLEOTIDE SEQUENCE</scope>
    <source>
        <strain evidence="1">1802A</strain>
    </source>
</reference>
<gene>
    <name evidence="1" type="ORF">X943_002776</name>
</gene>
<evidence type="ECO:0000313" key="1">
    <source>
        <dbReference type="EMBL" id="KAK1937546.1"/>
    </source>
</evidence>
<dbReference type="EMBL" id="JAHBMH010000033">
    <property type="protein sequence ID" value="KAK1937546.1"/>
    <property type="molecule type" value="Genomic_DNA"/>
</dbReference>